<accession>A0AA38SSE8</accession>
<comment type="caution">
    <text evidence="2">The sequence shown here is derived from an EMBL/GenBank/DDBJ whole genome shotgun (WGS) entry which is preliminary data.</text>
</comment>
<evidence type="ECO:0000313" key="3">
    <source>
        <dbReference type="Proteomes" id="UP001172457"/>
    </source>
</evidence>
<organism evidence="2 3">
    <name type="scientific">Centaurea solstitialis</name>
    <name type="common">yellow star-thistle</name>
    <dbReference type="NCBI Taxonomy" id="347529"/>
    <lineage>
        <taxon>Eukaryota</taxon>
        <taxon>Viridiplantae</taxon>
        <taxon>Streptophyta</taxon>
        <taxon>Embryophyta</taxon>
        <taxon>Tracheophyta</taxon>
        <taxon>Spermatophyta</taxon>
        <taxon>Magnoliopsida</taxon>
        <taxon>eudicotyledons</taxon>
        <taxon>Gunneridae</taxon>
        <taxon>Pentapetalae</taxon>
        <taxon>asterids</taxon>
        <taxon>campanulids</taxon>
        <taxon>Asterales</taxon>
        <taxon>Asteraceae</taxon>
        <taxon>Carduoideae</taxon>
        <taxon>Cardueae</taxon>
        <taxon>Centaureinae</taxon>
        <taxon>Centaurea</taxon>
    </lineage>
</organism>
<reference evidence="2" key="1">
    <citation type="submission" date="2023-03" db="EMBL/GenBank/DDBJ databases">
        <title>Chromosome-scale reference genome and RAD-based genetic map of yellow starthistle (Centaurea solstitialis) reveal putative structural variation and QTLs associated with invader traits.</title>
        <authorList>
            <person name="Reatini B."/>
            <person name="Cang F.A."/>
            <person name="Jiang Q."/>
            <person name="Mckibben M.T.W."/>
            <person name="Barker M.S."/>
            <person name="Rieseberg L.H."/>
            <person name="Dlugosch K.M."/>
        </authorList>
    </citation>
    <scope>NUCLEOTIDE SEQUENCE</scope>
    <source>
        <strain evidence="2">CAN-66</strain>
        <tissue evidence="2">Leaf</tissue>
    </source>
</reference>
<feature type="compositionally biased region" description="Basic and acidic residues" evidence="1">
    <location>
        <begin position="295"/>
        <end position="311"/>
    </location>
</feature>
<dbReference type="Proteomes" id="UP001172457">
    <property type="component" value="Chromosome 7"/>
</dbReference>
<gene>
    <name evidence="2" type="ORF">OSB04_028317</name>
</gene>
<dbReference type="AlphaFoldDB" id="A0AA38SSE8"/>
<proteinExistence type="predicted"/>
<evidence type="ECO:0000256" key="1">
    <source>
        <dbReference type="SAM" id="MobiDB-lite"/>
    </source>
</evidence>
<dbReference type="AntiFam" id="ANF00005">
    <property type="entry name" value="Antisense to 23S rRNA"/>
</dbReference>
<keyword evidence="3" id="KW-1185">Reference proteome</keyword>
<name>A0AA38SSE8_9ASTR</name>
<feature type="region of interest" description="Disordered" evidence="1">
    <location>
        <begin position="286"/>
        <end position="311"/>
    </location>
</feature>
<protein>
    <submittedName>
        <fullName evidence="2">Uncharacterized protein</fullName>
    </submittedName>
</protein>
<evidence type="ECO:0000313" key="2">
    <source>
        <dbReference type="EMBL" id="KAJ9541811.1"/>
    </source>
</evidence>
<dbReference type="EMBL" id="JARYMX010000007">
    <property type="protein sequence ID" value="KAJ9541811.1"/>
    <property type="molecule type" value="Genomic_DNA"/>
</dbReference>
<sequence length="311" mass="34492">MMKAIHSRTGGTTCTGCHLSATSALPSPYHYHTISSTAVQLSPIAENSPLLPPVGVWAVSQSECGFDLQKIQIDPDRYPFVEGRSSFSWEYGMGYFSVVAPGTRTLARGIFSTPSYPEKAGSPYVLEPKIRLGIIGRILYGRRTSFFLDLSKSFFYFAKLFSKQIPLFQEFAELLVDQCHHGLVENDSGLVRGLLEVEGALVGSSRTCSQFEKDRVTLLLRPEPRNPLDMMQNGSCSILEITHSERFLKDYVVRLDRISPSGINTQPLVNLRRCVLPGSLVLEKGPLNALTPTPDMDRTVSRRSEPAHVPL</sequence>